<dbReference type="PROSITE" id="PS51257">
    <property type="entry name" value="PROKAR_LIPOPROTEIN"/>
    <property type="match status" value="1"/>
</dbReference>
<dbReference type="InterPro" id="IPR013783">
    <property type="entry name" value="Ig-like_fold"/>
</dbReference>
<comment type="caution">
    <text evidence="2">The sequence shown here is derived from an EMBL/GenBank/DDBJ whole genome shotgun (WGS) entry which is preliminary data.</text>
</comment>
<keyword evidence="3" id="KW-1185">Reference proteome</keyword>
<dbReference type="AlphaFoldDB" id="A0A6L5XG13"/>
<feature type="signal peptide" evidence="1">
    <location>
        <begin position="1"/>
        <end position="31"/>
    </location>
</feature>
<name>A0A6L5XG13_9BACT</name>
<organism evidence="2 3">
    <name type="scientific">Sodaliphilus pleomorphus</name>
    <dbReference type="NCBI Taxonomy" id="2606626"/>
    <lineage>
        <taxon>Bacteria</taxon>
        <taxon>Pseudomonadati</taxon>
        <taxon>Bacteroidota</taxon>
        <taxon>Bacteroidia</taxon>
        <taxon>Bacteroidales</taxon>
        <taxon>Muribaculaceae</taxon>
        <taxon>Sodaliphilus</taxon>
    </lineage>
</organism>
<dbReference type="Gene3D" id="2.60.40.10">
    <property type="entry name" value="Immunoglobulins"/>
    <property type="match status" value="1"/>
</dbReference>
<dbReference type="RefSeq" id="WP_154327226.1">
    <property type="nucleotide sequence ID" value="NZ_CP045696.1"/>
</dbReference>
<dbReference type="Proteomes" id="UP000483362">
    <property type="component" value="Unassembled WGS sequence"/>
</dbReference>
<dbReference type="EMBL" id="VULT01000021">
    <property type="protein sequence ID" value="MSS18440.1"/>
    <property type="molecule type" value="Genomic_DNA"/>
</dbReference>
<protein>
    <submittedName>
        <fullName evidence="2">Uncharacterized protein</fullName>
    </submittedName>
</protein>
<proteinExistence type="predicted"/>
<reference evidence="2 3" key="1">
    <citation type="submission" date="2019-08" db="EMBL/GenBank/DDBJ databases">
        <title>In-depth cultivation of the pig gut microbiome towards novel bacterial diversity and tailored functional studies.</title>
        <authorList>
            <person name="Wylensek D."/>
            <person name="Hitch T.C.A."/>
            <person name="Clavel T."/>
        </authorList>
    </citation>
    <scope>NUCLEOTIDE SEQUENCE [LARGE SCALE GENOMIC DNA]</scope>
    <source>
        <strain evidence="2 3">Oil-RF-744-WCA-WT-10</strain>
    </source>
</reference>
<evidence type="ECO:0000256" key="1">
    <source>
        <dbReference type="SAM" id="SignalP"/>
    </source>
</evidence>
<accession>A0A6L5XG13</accession>
<evidence type="ECO:0000313" key="3">
    <source>
        <dbReference type="Proteomes" id="UP000483362"/>
    </source>
</evidence>
<gene>
    <name evidence="2" type="ORF">FYJ29_11840</name>
</gene>
<keyword evidence="1" id="KW-0732">Signal</keyword>
<evidence type="ECO:0000313" key="2">
    <source>
        <dbReference type="EMBL" id="MSS18440.1"/>
    </source>
</evidence>
<feature type="chain" id="PRO_5026650588" evidence="1">
    <location>
        <begin position="32"/>
        <end position="727"/>
    </location>
</feature>
<sequence length="727" mass="78253">MTTKQHPATRRLAGAVAIVLACLCTALSAQADRYLTENFDYPVGNLYGQGNWLWYGTQDAAPVQVVDTALTLAGYQPTAAGKAARLGNTASGQDVMVKFADKPITSGAVYTAALINVKSVTQDNVYFLSYIAPSTTGVQDKKTNSEIGRLMAEASSEGKFKFKISRNSGTQLETTADEYELGKTYLVVFMYQLVEGTKNDIVKLWVNPADKAKEPAAAAQITDMSVHTSADANRLQAVELRQGSSVSKTGPQVIVDAMRIASSWADLFDQSGNEDPTLTVTPQVVYNVDAAPVGQATTYATYKVDYKNLPAATQVYLTGKNRDQYEVDLTQIPAGSGSATVTLTYKPTAIGKHTARINFESSVATLNTGFEATALAYDPQNLPTIAVTADHLDTFKCKAGETVTQTFTVTTANFPDYGKAAVTGTARGAFIINNATLLKSGTTTITVTFKPNEAGNYSDVITLSGIKAEPKTVALTGLALQGGTTPGAEGDTLPLPSENPRAMLVESFDNVTRNTAVKLDGWKNLALKGTRAWWGYEWTDDGNKAAKVTPYDSKIEAGAGTPCQMMLVTPPLDYKKAASQTFSFRVMGDFMTAGMADKLEVCYIEKNGNDMYVEPIDGIAIPATADLNKEWQSFDLHLENQNIADVFYIGFRFTSTRGADHVATYYIDDVKWGVPTTAVGEVATSKTATQVKYYNVAGMASDTPLDGLNIKVTTYTDGTRTVEKMMR</sequence>